<keyword evidence="1" id="KW-0812">Transmembrane</keyword>
<protein>
    <submittedName>
        <fullName evidence="2">Uncharacterized protein</fullName>
    </submittedName>
</protein>
<evidence type="ECO:0000313" key="3">
    <source>
        <dbReference type="Proteomes" id="UP000775213"/>
    </source>
</evidence>
<reference evidence="2 3" key="1">
    <citation type="journal article" date="2021" name="Hortic Res">
        <title>Chromosome-scale assembly of the Dendrobium chrysotoxum genome enhances the understanding of orchid evolution.</title>
        <authorList>
            <person name="Zhang Y."/>
            <person name="Zhang G.Q."/>
            <person name="Zhang D."/>
            <person name="Liu X.D."/>
            <person name="Xu X.Y."/>
            <person name="Sun W.H."/>
            <person name="Yu X."/>
            <person name="Zhu X."/>
            <person name="Wang Z.W."/>
            <person name="Zhao X."/>
            <person name="Zhong W.Y."/>
            <person name="Chen H."/>
            <person name="Yin W.L."/>
            <person name="Huang T."/>
            <person name="Niu S.C."/>
            <person name="Liu Z.J."/>
        </authorList>
    </citation>
    <scope>NUCLEOTIDE SEQUENCE [LARGE SCALE GENOMIC DNA]</scope>
    <source>
        <strain evidence="2">Lindl</strain>
    </source>
</reference>
<keyword evidence="1" id="KW-1133">Transmembrane helix</keyword>
<sequence>MTSFYRSWSLMESIGFGEASFLSYILKIVLEPICKAFVLKPTLPYYHWISQPWPMRQKFFEAGIIAYISCLIILCSKYNRHRRHYLNSTHYDTFISKPFSVHTSGYIASPIHPKLSFNTLIPNFKYKYLLQPLTNLNIRKS</sequence>
<feature type="transmembrane region" description="Helical" evidence="1">
    <location>
        <begin position="59"/>
        <end position="76"/>
    </location>
</feature>
<comment type="caution">
    <text evidence="2">The sequence shown here is derived from an EMBL/GenBank/DDBJ whole genome shotgun (WGS) entry which is preliminary data.</text>
</comment>
<keyword evidence="3" id="KW-1185">Reference proteome</keyword>
<proteinExistence type="predicted"/>
<feature type="transmembrane region" description="Helical" evidence="1">
    <location>
        <begin position="21"/>
        <end position="39"/>
    </location>
</feature>
<name>A0AAV7GAE3_DENCH</name>
<dbReference type="AlphaFoldDB" id="A0AAV7GAE3"/>
<dbReference type="Proteomes" id="UP000775213">
    <property type="component" value="Unassembled WGS sequence"/>
</dbReference>
<dbReference type="EMBL" id="JAGFBR010000016">
    <property type="protein sequence ID" value="KAH0453186.1"/>
    <property type="molecule type" value="Genomic_DNA"/>
</dbReference>
<evidence type="ECO:0000313" key="2">
    <source>
        <dbReference type="EMBL" id="KAH0453186.1"/>
    </source>
</evidence>
<evidence type="ECO:0000256" key="1">
    <source>
        <dbReference type="SAM" id="Phobius"/>
    </source>
</evidence>
<gene>
    <name evidence="2" type="ORF">IEQ34_017510</name>
</gene>
<accession>A0AAV7GAE3</accession>
<keyword evidence="1" id="KW-0472">Membrane</keyword>
<organism evidence="2 3">
    <name type="scientific">Dendrobium chrysotoxum</name>
    <name type="common">Orchid</name>
    <dbReference type="NCBI Taxonomy" id="161865"/>
    <lineage>
        <taxon>Eukaryota</taxon>
        <taxon>Viridiplantae</taxon>
        <taxon>Streptophyta</taxon>
        <taxon>Embryophyta</taxon>
        <taxon>Tracheophyta</taxon>
        <taxon>Spermatophyta</taxon>
        <taxon>Magnoliopsida</taxon>
        <taxon>Liliopsida</taxon>
        <taxon>Asparagales</taxon>
        <taxon>Orchidaceae</taxon>
        <taxon>Epidendroideae</taxon>
        <taxon>Malaxideae</taxon>
        <taxon>Dendrobiinae</taxon>
        <taxon>Dendrobium</taxon>
    </lineage>
</organism>